<keyword evidence="2" id="KW-0808">Transferase</keyword>
<dbReference type="Gene3D" id="3.40.50.2020">
    <property type="match status" value="1"/>
</dbReference>
<organism evidence="2">
    <name type="scientific">anaerobic digester metagenome</name>
    <dbReference type="NCBI Taxonomy" id="1263854"/>
    <lineage>
        <taxon>unclassified sequences</taxon>
        <taxon>metagenomes</taxon>
        <taxon>ecological metagenomes</taxon>
    </lineage>
</organism>
<keyword evidence="2" id="KW-0328">Glycosyltransferase</keyword>
<dbReference type="InterPro" id="IPR000836">
    <property type="entry name" value="PRTase_dom"/>
</dbReference>
<dbReference type="AlphaFoldDB" id="A0A485M2T2"/>
<evidence type="ECO:0000313" key="2">
    <source>
        <dbReference type="EMBL" id="VFU17057.1"/>
    </source>
</evidence>
<evidence type="ECO:0000259" key="1">
    <source>
        <dbReference type="Pfam" id="PF00156"/>
    </source>
</evidence>
<dbReference type="CDD" id="cd06223">
    <property type="entry name" value="PRTases_typeI"/>
    <property type="match status" value="1"/>
</dbReference>
<proteinExistence type="predicted"/>
<name>A0A485M2T2_9ZZZZ</name>
<protein>
    <submittedName>
        <fullName evidence="2">Predicted phosphoribosyltransferases</fullName>
    </submittedName>
</protein>
<dbReference type="GO" id="GO:0016757">
    <property type="term" value="F:glycosyltransferase activity"/>
    <property type="evidence" value="ECO:0007669"/>
    <property type="project" value="UniProtKB-KW"/>
</dbReference>
<gene>
    <name evidence="2" type="ORF">SCFA_3500004</name>
</gene>
<feature type="domain" description="Phosphoribosyltransferase" evidence="1">
    <location>
        <begin position="38"/>
        <end position="221"/>
    </location>
</feature>
<dbReference type="Gene3D" id="3.30.1310.20">
    <property type="entry name" value="PRTase-like"/>
    <property type="match status" value="1"/>
</dbReference>
<dbReference type="EMBL" id="CAADRN010000280">
    <property type="protein sequence ID" value="VFU17057.1"/>
    <property type="molecule type" value="Genomic_DNA"/>
</dbReference>
<dbReference type="InterPro" id="IPR029057">
    <property type="entry name" value="PRTase-like"/>
</dbReference>
<accession>A0A485M2T2</accession>
<dbReference type="SUPFAM" id="SSF53271">
    <property type="entry name" value="PRTase-like"/>
    <property type="match status" value="1"/>
</dbReference>
<sequence length="245" mass="27399">MEFRYKRLCRLGMNVHKQAGGAFLILSVRGGNVFKDRVDAGRRLAGKLVPYSEGEGIVLAIPRGGVVVGYEIARRLGYLMDLIIPRKIGSPHNSEVAIGAVTQDGTCIVDHRLVNLLGVTRTELEEKKNDEVREIKRRMNLYGAGRMLRRFQGGQLILVDDGVATGHTMLAALRTARNYQPEELIVAVPVAPRDTLETLKKEADRVVCLLVPECFYAVGQYYEEFDQVEDFEVGEILRELQEQGV</sequence>
<dbReference type="Pfam" id="PF00156">
    <property type="entry name" value="Pribosyltran"/>
    <property type="match status" value="1"/>
</dbReference>
<reference evidence="2" key="1">
    <citation type="submission" date="2019-03" db="EMBL/GenBank/DDBJ databases">
        <authorList>
            <person name="Hao L."/>
        </authorList>
    </citation>
    <scope>NUCLEOTIDE SEQUENCE</scope>
</reference>